<dbReference type="PANTHER" id="PTHR46401:SF2">
    <property type="entry name" value="GLYCOSYLTRANSFERASE WBBK-RELATED"/>
    <property type="match status" value="1"/>
</dbReference>
<dbReference type="EMBL" id="QWDC01000002">
    <property type="protein sequence ID" value="RFZ92150.1"/>
    <property type="molecule type" value="Genomic_DNA"/>
</dbReference>
<keyword evidence="5" id="KW-1185">Reference proteome</keyword>
<accession>A0A372NS91</accession>
<feature type="domain" description="Glycosyl transferase family 1" evidence="2">
    <location>
        <begin position="177"/>
        <end position="322"/>
    </location>
</feature>
<dbReference type="Gene3D" id="3.40.50.2000">
    <property type="entry name" value="Glycogen Phosphorylase B"/>
    <property type="match status" value="2"/>
</dbReference>
<dbReference type="InterPro" id="IPR028098">
    <property type="entry name" value="Glyco_trans_4-like_N"/>
</dbReference>
<dbReference type="Pfam" id="PF13439">
    <property type="entry name" value="Glyco_transf_4"/>
    <property type="match status" value="1"/>
</dbReference>
<keyword evidence="1 4" id="KW-0808">Transferase</keyword>
<reference evidence="4 5" key="1">
    <citation type="submission" date="2018-08" db="EMBL/GenBank/DDBJ databases">
        <title>Mucilaginibacter sp. MYSH2.</title>
        <authorList>
            <person name="Seo T."/>
        </authorList>
    </citation>
    <scope>NUCLEOTIDE SEQUENCE [LARGE SCALE GENOMIC DNA]</scope>
    <source>
        <strain evidence="4 5">MYSH2</strain>
    </source>
</reference>
<dbReference type="Proteomes" id="UP000264217">
    <property type="component" value="Unassembled WGS sequence"/>
</dbReference>
<evidence type="ECO:0000259" key="3">
    <source>
        <dbReference type="Pfam" id="PF13439"/>
    </source>
</evidence>
<sequence>MAEKKILVTFDSMKYPNSGYFYFGKGLGEALIAENKSRFKLSFYMFAKTIYFFGNKVPVIFRKLSHKFFFPYSNKFDLVHLTDQTCRLRPWQVNAKRVMTVHDINNIHLAFKSDRNKRKRVNRLKKYIGYCDKIVAISQFVADDILKFVPDCKDKLTVIHNGADRLVVKENHTPAYQPKKPFIFTIGLLSPQKGFHYLPALLKGNDYELIIAGPETSHKEVILAEAAKHNCLNRVTITGTVSDDDKAWYFANCAAFAFPSIAEGFGLPIIEAMHFGKPVFLSKFTSLPEIGGDIAYYFDNFKAEHMNEVFNQGMADYEQNSRAQAIISHAAKFSWKAAADKYLKLYGELLVTTQTTAR</sequence>
<dbReference type="Pfam" id="PF00534">
    <property type="entry name" value="Glycos_transf_1"/>
    <property type="match status" value="1"/>
</dbReference>
<feature type="domain" description="Glycosyltransferase subfamily 4-like N-terminal" evidence="3">
    <location>
        <begin position="68"/>
        <end position="164"/>
    </location>
</feature>
<dbReference type="CDD" id="cd03809">
    <property type="entry name" value="GT4_MtfB-like"/>
    <property type="match status" value="1"/>
</dbReference>
<organism evidence="4 5">
    <name type="scientific">Mucilaginibacter conchicola</name>
    <dbReference type="NCBI Taxonomy" id="2303333"/>
    <lineage>
        <taxon>Bacteria</taxon>
        <taxon>Pseudomonadati</taxon>
        <taxon>Bacteroidota</taxon>
        <taxon>Sphingobacteriia</taxon>
        <taxon>Sphingobacteriales</taxon>
        <taxon>Sphingobacteriaceae</taxon>
        <taxon>Mucilaginibacter</taxon>
    </lineage>
</organism>
<name>A0A372NS91_9SPHI</name>
<dbReference type="InterPro" id="IPR001296">
    <property type="entry name" value="Glyco_trans_1"/>
</dbReference>
<dbReference type="RefSeq" id="WP_117391861.1">
    <property type="nucleotide sequence ID" value="NZ_QWDC01000002.1"/>
</dbReference>
<dbReference type="AlphaFoldDB" id="A0A372NS91"/>
<evidence type="ECO:0000259" key="2">
    <source>
        <dbReference type="Pfam" id="PF00534"/>
    </source>
</evidence>
<protein>
    <submittedName>
        <fullName evidence="4">Glycosyltransferase family 1 protein</fullName>
    </submittedName>
</protein>
<evidence type="ECO:0000313" key="4">
    <source>
        <dbReference type="EMBL" id="RFZ92150.1"/>
    </source>
</evidence>
<dbReference type="SUPFAM" id="SSF53756">
    <property type="entry name" value="UDP-Glycosyltransferase/glycogen phosphorylase"/>
    <property type="match status" value="1"/>
</dbReference>
<gene>
    <name evidence="4" type="ORF">D0C36_11955</name>
</gene>
<proteinExistence type="predicted"/>
<dbReference type="OrthoDB" id="9801609at2"/>
<evidence type="ECO:0000313" key="5">
    <source>
        <dbReference type="Proteomes" id="UP000264217"/>
    </source>
</evidence>
<dbReference type="PANTHER" id="PTHR46401">
    <property type="entry name" value="GLYCOSYLTRANSFERASE WBBK-RELATED"/>
    <property type="match status" value="1"/>
</dbReference>
<dbReference type="GO" id="GO:0016757">
    <property type="term" value="F:glycosyltransferase activity"/>
    <property type="evidence" value="ECO:0007669"/>
    <property type="project" value="InterPro"/>
</dbReference>
<evidence type="ECO:0000256" key="1">
    <source>
        <dbReference type="ARBA" id="ARBA00022679"/>
    </source>
</evidence>
<comment type="caution">
    <text evidence="4">The sequence shown here is derived from an EMBL/GenBank/DDBJ whole genome shotgun (WGS) entry which is preliminary data.</text>
</comment>